<sequence length="328" mass="36323">MLYNVLPTVVQSRLPTLPSIRRSFSDIRGRASHVKSTSTDSTDTEFDAPETPPPTYCSRRSSDGRSRVSMLSIETEEIEFRDDASERPTSSMSTPPPFAISETVTGINWKYANQGISLLTQAYQESIALSHDADETSTVLTRQLYLHGMTYLLRGLPSELTAEETLSLQAAIPGSVVNLSNDPAAYTLVPRSHRTQASYESTPQPPSVLHRITATVVFQIFVLFQFLLPYIKLLIGEAYRLERDHKVAQRIVNKSITTVDELGRRGLQLSQTVCQMNDGKVGQAINDLTIWWIRGLTGGIQQGISEGVVVIGNERPATPKGRQMEKAD</sequence>
<keyword evidence="3" id="KW-1185">Reference proteome</keyword>
<evidence type="ECO:0000256" key="1">
    <source>
        <dbReference type="SAM" id="MobiDB-lite"/>
    </source>
</evidence>
<proteinExistence type="predicted"/>
<dbReference type="EMBL" id="MU001744">
    <property type="protein sequence ID" value="KAF2800684.1"/>
    <property type="molecule type" value="Genomic_DNA"/>
</dbReference>
<feature type="region of interest" description="Disordered" evidence="1">
    <location>
        <begin position="29"/>
        <end position="98"/>
    </location>
</feature>
<protein>
    <submittedName>
        <fullName evidence="2">Uncharacterized protein</fullName>
    </submittedName>
</protein>
<accession>A0A6A6XY61</accession>
<evidence type="ECO:0000313" key="2">
    <source>
        <dbReference type="EMBL" id="KAF2800684.1"/>
    </source>
</evidence>
<name>A0A6A6XY61_9PLEO</name>
<evidence type="ECO:0000313" key="3">
    <source>
        <dbReference type="Proteomes" id="UP000799757"/>
    </source>
</evidence>
<dbReference type="OrthoDB" id="190201at2759"/>
<dbReference type="Proteomes" id="UP000799757">
    <property type="component" value="Unassembled WGS sequence"/>
</dbReference>
<dbReference type="AlphaFoldDB" id="A0A6A6XY61"/>
<reference evidence="2" key="1">
    <citation type="journal article" date="2020" name="Stud. Mycol.">
        <title>101 Dothideomycetes genomes: a test case for predicting lifestyles and emergence of pathogens.</title>
        <authorList>
            <person name="Haridas S."/>
            <person name="Albert R."/>
            <person name="Binder M."/>
            <person name="Bloem J."/>
            <person name="Labutti K."/>
            <person name="Salamov A."/>
            <person name="Andreopoulos B."/>
            <person name="Baker S."/>
            <person name="Barry K."/>
            <person name="Bills G."/>
            <person name="Bluhm B."/>
            <person name="Cannon C."/>
            <person name="Castanera R."/>
            <person name="Culley D."/>
            <person name="Daum C."/>
            <person name="Ezra D."/>
            <person name="Gonzalez J."/>
            <person name="Henrissat B."/>
            <person name="Kuo A."/>
            <person name="Liang C."/>
            <person name="Lipzen A."/>
            <person name="Lutzoni F."/>
            <person name="Magnuson J."/>
            <person name="Mondo S."/>
            <person name="Nolan M."/>
            <person name="Ohm R."/>
            <person name="Pangilinan J."/>
            <person name="Park H.-J."/>
            <person name="Ramirez L."/>
            <person name="Alfaro M."/>
            <person name="Sun H."/>
            <person name="Tritt A."/>
            <person name="Yoshinaga Y."/>
            <person name="Zwiers L.-H."/>
            <person name="Turgeon B."/>
            <person name="Goodwin S."/>
            <person name="Spatafora J."/>
            <person name="Crous P."/>
            <person name="Grigoriev I."/>
        </authorList>
    </citation>
    <scope>NUCLEOTIDE SEQUENCE</scope>
    <source>
        <strain evidence="2">CBS 109.77</strain>
    </source>
</reference>
<gene>
    <name evidence="2" type="ORF">K505DRAFT_228206</name>
</gene>
<organism evidence="2 3">
    <name type="scientific">Melanomma pulvis-pyrius CBS 109.77</name>
    <dbReference type="NCBI Taxonomy" id="1314802"/>
    <lineage>
        <taxon>Eukaryota</taxon>
        <taxon>Fungi</taxon>
        <taxon>Dikarya</taxon>
        <taxon>Ascomycota</taxon>
        <taxon>Pezizomycotina</taxon>
        <taxon>Dothideomycetes</taxon>
        <taxon>Pleosporomycetidae</taxon>
        <taxon>Pleosporales</taxon>
        <taxon>Melanommataceae</taxon>
        <taxon>Melanomma</taxon>
    </lineage>
</organism>